<keyword evidence="6 9" id="KW-0408">Iron</keyword>
<keyword evidence="10" id="KW-0812">Transmembrane</keyword>
<dbReference type="PANTHER" id="PTHR24291">
    <property type="entry name" value="CYTOCHROME P450 FAMILY 4"/>
    <property type="match status" value="1"/>
</dbReference>
<dbReference type="Pfam" id="PF00067">
    <property type="entry name" value="p450"/>
    <property type="match status" value="1"/>
</dbReference>
<dbReference type="GO" id="GO:0005789">
    <property type="term" value="C:endoplasmic reticulum membrane"/>
    <property type="evidence" value="ECO:0007669"/>
    <property type="project" value="UniProtKB-SubCell"/>
</dbReference>
<evidence type="ECO:0000256" key="10">
    <source>
        <dbReference type="SAM" id="Phobius"/>
    </source>
</evidence>
<evidence type="ECO:0000256" key="3">
    <source>
        <dbReference type="ARBA" id="ARBA00022617"/>
    </source>
</evidence>
<keyword evidence="10" id="KW-1133">Transmembrane helix</keyword>
<keyword evidence="5" id="KW-0256">Endoplasmic reticulum</keyword>
<comment type="similarity">
    <text evidence="2">Belongs to the cytochrome P450 family.</text>
</comment>
<dbReference type="AlphaFoldDB" id="A0A670XZZ1"/>
<dbReference type="PANTHER" id="PTHR24291:SF201">
    <property type="entry name" value="CYTOCHROME P450, FAMILY 4, SUBFAMILY B, POLYPEPTIDE 7"/>
    <property type="match status" value="1"/>
</dbReference>
<gene>
    <name evidence="11" type="primary">LOC113440579</name>
</gene>
<comment type="subcellular location">
    <subcellularLocation>
        <location evidence="1">Endoplasmic reticulum membrane</location>
    </subcellularLocation>
</comment>
<dbReference type="GO" id="GO:0004497">
    <property type="term" value="F:monooxygenase activity"/>
    <property type="evidence" value="ECO:0007669"/>
    <property type="project" value="UniProtKB-KW"/>
</dbReference>
<dbReference type="InterPro" id="IPR036396">
    <property type="entry name" value="Cyt_P450_sf"/>
</dbReference>
<dbReference type="FunFam" id="1.10.630.10:FF:000005">
    <property type="entry name" value="cytochrome P450 4F22 isoform X2"/>
    <property type="match status" value="1"/>
</dbReference>
<dbReference type="GO" id="GO:0016705">
    <property type="term" value="F:oxidoreductase activity, acting on paired donors, with incorporation or reduction of molecular oxygen"/>
    <property type="evidence" value="ECO:0007669"/>
    <property type="project" value="InterPro"/>
</dbReference>
<keyword evidence="7" id="KW-0503">Monooxygenase</keyword>
<proteinExistence type="inferred from homology"/>
<evidence type="ECO:0000256" key="6">
    <source>
        <dbReference type="ARBA" id="ARBA00023004"/>
    </source>
</evidence>
<reference evidence="11" key="1">
    <citation type="submission" date="2025-08" db="UniProtKB">
        <authorList>
            <consortium name="Ensembl"/>
        </authorList>
    </citation>
    <scope>IDENTIFICATION</scope>
</reference>
<dbReference type="InterPro" id="IPR002401">
    <property type="entry name" value="Cyt_P450_E_grp-I"/>
</dbReference>
<organism evidence="11 12">
    <name type="scientific">Pseudonaja textilis</name>
    <name type="common">Eastern brown snake</name>
    <dbReference type="NCBI Taxonomy" id="8673"/>
    <lineage>
        <taxon>Eukaryota</taxon>
        <taxon>Metazoa</taxon>
        <taxon>Chordata</taxon>
        <taxon>Craniata</taxon>
        <taxon>Vertebrata</taxon>
        <taxon>Euteleostomi</taxon>
        <taxon>Lepidosauria</taxon>
        <taxon>Squamata</taxon>
        <taxon>Bifurcata</taxon>
        <taxon>Unidentata</taxon>
        <taxon>Episquamata</taxon>
        <taxon>Toxicofera</taxon>
        <taxon>Serpentes</taxon>
        <taxon>Colubroidea</taxon>
        <taxon>Elapidae</taxon>
        <taxon>Hydrophiinae</taxon>
        <taxon>Pseudonaja</taxon>
    </lineage>
</organism>
<accession>A0A670XZZ1</accession>
<evidence type="ECO:0000256" key="8">
    <source>
        <dbReference type="ARBA" id="ARBA00023136"/>
    </source>
</evidence>
<dbReference type="InterPro" id="IPR001128">
    <property type="entry name" value="Cyt_P450"/>
</dbReference>
<feature type="transmembrane region" description="Helical" evidence="10">
    <location>
        <begin position="18"/>
        <end position="39"/>
    </location>
</feature>
<reference evidence="11" key="2">
    <citation type="submission" date="2025-09" db="UniProtKB">
        <authorList>
            <consortium name="Ensembl"/>
        </authorList>
    </citation>
    <scope>IDENTIFICATION</scope>
</reference>
<dbReference type="GO" id="GO:0020037">
    <property type="term" value="F:heme binding"/>
    <property type="evidence" value="ECO:0007669"/>
    <property type="project" value="InterPro"/>
</dbReference>
<dbReference type="Proteomes" id="UP000472273">
    <property type="component" value="Unplaced"/>
</dbReference>
<dbReference type="Ensembl" id="ENSPTXT00000001975.1">
    <property type="protein sequence ID" value="ENSPTXP00000001920.1"/>
    <property type="gene ID" value="ENSPTXG00000001527.1"/>
</dbReference>
<keyword evidence="4 9" id="KW-0479">Metal-binding</keyword>
<sequence length="513" mass="59533">PNPLPALSLYFAMDLSRVWHLVAVFCLTYVLVKIIQLHLRRRALLKTLNSFAGPPAHWLYGHILEFTPISEVYRKVEGWIYLYPFAFPLWFGRFNACLNIAHPDYAKPILARTEPKDNFSYRNIIPWIGEGLLVLHGPKWAQHRKLLTPGFHFNVLKPYVSLIADSTKLMLNKWEQLIMQEKSVELFEHVSLMTLDSIMKCAFGYNSNCQMYREYSYVQAVFELCFLVHSRLHHIAGYNDLLYWFSPQGFRFRKACQVAHLHTEKVIKERKESLKAEEELQKFQAKRHLDFLDILLFAKDENGIGLSDEEIRAEVDTFMFEGHDTTASGISWLLYCLAQNPEHQERCREEIKSILGDRDTIEWDDLNKMTYCTLCIKESLRLYAPVPGVSRILTKPVTFFDGKTLPEGSWVAINIHLIHRNPRIWHNPEVFDPMRFSPENLSNRHSHAFIPFAAGPRNCIGQQFAMNEMKVVLAMTLLRFELSLDLSKPPPVPVPLIVLRADKGIHLCLKKLG</sequence>
<dbReference type="GO" id="GO:0005506">
    <property type="term" value="F:iron ion binding"/>
    <property type="evidence" value="ECO:0007669"/>
    <property type="project" value="InterPro"/>
</dbReference>
<protein>
    <submittedName>
        <fullName evidence="11">Cytochrome P450 4B1</fullName>
    </submittedName>
</protein>
<evidence type="ECO:0000256" key="9">
    <source>
        <dbReference type="PIRSR" id="PIRSR602401-1"/>
    </source>
</evidence>
<evidence type="ECO:0000256" key="1">
    <source>
        <dbReference type="ARBA" id="ARBA00004586"/>
    </source>
</evidence>
<dbReference type="GeneTree" id="ENSGT00940000161527"/>
<evidence type="ECO:0000313" key="11">
    <source>
        <dbReference type="Ensembl" id="ENSPTXP00000001920.1"/>
    </source>
</evidence>
<name>A0A670XZZ1_PSETE</name>
<keyword evidence="7" id="KW-0560">Oxidoreductase</keyword>
<dbReference type="InterPro" id="IPR050196">
    <property type="entry name" value="Cytochrome_P450_Monoox"/>
</dbReference>
<evidence type="ECO:0000256" key="2">
    <source>
        <dbReference type="ARBA" id="ARBA00010617"/>
    </source>
</evidence>
<dbReference type="PRINTS" id="PR00463">
    <property type="entry name" value="EP450I"/>
</dbReference>
<evidence type="ECO:0000256" key="4">
    <source>
        <dbReference type="ARBA" id="ARBA00022723"/>
    </source>
</evidence>
<dbReference type="SUPFAM" id="SSF48264">
    <property type="entry name" value="Cytochrome P450"/>
    <property type="match status" value="1"/>
</dbReference>
<evidence type="ECO:0000256" key="7">
    <source>
        <dbReference type="ARBA" id="ARBA00023033"/>
    </source>
</evidence>
<dbReference type="OMA" id="KPWQSRR"/>
<keyword evidence="12" id="KW-1185">Reference proteome</keyword>
<feature type="binding site" description="axial binding residue" evidence="9">
    <location>
        <position position="459"/>
    </location>
    <ligand>
        <name>heme</name>
        <dbReference type="ChEBI" id="CHEBI:30413"/>
    </ligand>
    <ligandPart>
        <name>Fe</name>
        <dbReference type="ChEBI" id="CHEBI:18248"/>
    </ligandPart>
</feature>
<comment type="cofactor">
    <cofactor evidence="9">
        <name>heme</name>
        <dbReference type="ChEBI" id="CHEBI:30413"/>
    </cofactor>
</comment>
<dbReference type="PRINTS" id="PR00385">
    <property type="entry name" value="P450"/>
</dbReference>
<evidence type="ECO:0000256" key="5">
    <source>
        <dbReference type="ARBA" id="ARBA00022824"/>
    </source>
</evidence>
<dbReference type="CDD" id="cd20678">
    <property type="entry name" value="CYP4B-like"/>
    <property type="match status" value="1"/>
</dbReference>
<keyword evidence="3 9" id="KW-0349">Heme</keyword>
<keyword evidence="8 10" id="KW-0472">Membrane</keyword>
<dbReference type="Gene3D" id="1.10.630.10">
    <property type="entry name" value="Cytochrome P450"/>
    <property type="match status" value="1"/>
</dbReference>
<evidence type="ECO:0000313" key="12">
    <source>
        <dbReference type="Proteomes" id="UP000472273"/>
    </source>
</evidence>